<accession>B6ANL6</accession>
<sequence length="49" mass="5904">MLPFFRREKTSDAQSPKQRYASWISLRDVIKKGRLIWSSVRQKSTLFME</sequence>
<reference evidence="1" key="2">
    <citation type="journal article" date="2008" name="PLoS Biol.">
        <title>Population genomic analysis of strain variation in Leptospirillum group II bacteria involved in acid mine drainage formation.</title>
        <authorList>
            <person name="Simmons S.L."/>
            <person name="Dibartolo G."/>
            <person name="Denef V.J."/>
            <person name="Goltsman D.S."/>
            <person name="Thelen M.P."/>
            <person name="Banfield J.F."/>
        </authorList>
    </citation>
    <scope>NUCLEOTIDE SEQUENCE [LARGE SCALE GENOMIC DNA]</scope>
</reference>
<evidence type="ECO:0000313" key="1">
    <source>
        <dbReference type="EMBL" id="EDZ39027.1"/>
    </source>
</evidence>
<gene>
    <name evidence="1" type="ORF">CGL2_11276195</name>
</gene>
<organism evidence="1">
    <name type="scientific">Leptospirillum sp. Group II '5-way CG'</name>
    <dbReference type="NCBI Taxonomy" id="419541"/>
    <lineage>
        <taxon>Bacteria</taxon>
        <taxon>Pseudomonadati</taxon>
        <taxon>Nitrospirota</taxon>
        <taxon>Nitrospiria</taxon>
        <taxon>Nitrospirales</taxon>
        <taxon>Nitrospiraceae</taxon>
        <taxon>Leptospirillum</taxon>
    </lineage>
</organism>
<proteinExistence type="predicted"/>
<dbReference type="AlphaFoldDB" id="B6ANL6"/>
<protein>
    <submittedName>
        <fullName evidence="1">Uncharacterized protein</fullName>
    </submittedName>
</protein>
<dbReference type="EMBL" id="DS995260">
    <property type="protein sequence ID" value="EDZ39027.1"/>
    <property type="molecule type" value="Genomic_DNA"/>
</dbReference>
<name>B6ANL6_9BACT</name>
<reference evidence="1" key="1">
    <citation type="journal article" date="2004" name="Nature">
        <title>Community structure and metabolism through reconstruction of microbial genomes from the environment.</title>
        <authorList>
            <person name="Tyson G.W."/>
            <person name="Chapman J."/>
            <person name="Hugenholtz P."/>
            <person name="Allen E.E."/>
            <person name="Ram R.J."/>
            <person name="Richardson P.M."/>
            <person name="Solovyev V.V."/>
            <person name="Rubin E.M."/>
            <person name="Rokhsar D.S."/>
            <person name="Banfield J.F."/>
        </authorList>
    </citation>
    <scope>NUCLEOTIDE SEQUENCE [LARGE SCALE GENOMIC DNA]</scope>
</reference>